<dbReference type="PATRIC" id="fig|134601.6.peg.6860"/>
<dbReference type="EMBL" id="CP012150">
    <property type="protein sequence ID" value="AKS35949.1"/>
    <property type="molecule type" value="Genomic_DNA"/>
</dbReference>
<name>A0A0K0XEW3_MYCGD</name>
<dbReference type="STRING" id="134601.AFA91_33135"/>
<protein>
    <recommendedName>
        <fullName evidence="4">Secreted protein</fullName>
    </recommendedName>
</protein>
<dbReference type="Proteomes" id="UP000062255">
    <property type="component" value="Chromosome"/>
</dbReference>
<dbReference type="Pfam" id="PF24013">
    <property type="entry name" value="DUF7327"/>
    <property type="match status" value="1"/>
</dbReference>
<evidence type="ECO:0000313" key="3">
    <source>
        <dbReference type="Proteomes" id="UP000062255"/>
    </source>
</evidence>
<evidence type="ECO:0008006" key="4">
    <source>
        <dbReference type="Google" id="ProtNLM"/>
    </source>
</evidence>
<dbReference type="AlphaFoldDB" id="A0A0K0XEW3"/>
<keyword evidence="1" id="KW-0732">Signal</keyword>
<gene>
    <name evidence="2" type="ORF">AFA91_33135</name>
</gene>
<evidence type="ECO:0000313" key="2">
    <source>
        <dbReference type="EMBL" id="AKS35949.1"/>
    </source>
</evidence>
<feature type="chain" id="PRO_5005454070" description="Secreted protein" evidence="1">
    <location>
        <begin position="26"/>
        <end position="63"/>
    </location>
</feature>
<reference evidence="2 3" key="1">
    <citation type="submission" date="2015-07" db="EMBL/GenBank/DDBJ databases">
        <title>Complete genome sequence of Mycobacterium goodii X7B, a facultative thermophilic biodesulfurizing bacterium.</title>
        <authorList>
            <person name="Yu B."/>
            <person name="Li F."/>
            <person name="Xu P."/>
        </authorList>
    </citation>
    <scope>NUCLEOTIDE SEQUENCE [LARGE SCALE GENOMIC DNA]</scope>
    <source>
        <strain evidence="2 3">X7B</strain>
    </source>
</reference>
<feature type="signal peptide" evidence="1">
    <location>
        <begin position="1"/>
        <end position="25"/>
    </location>
</feature>
<proteinExistence type="predicted"/>
<dbReference type="KEGG" id="mgo:AFA91_33135"/>
<evidence type="ECO:0000256" key="1">
    <source>
        <dbReference type="SAM" id="SignalP"/>
    </source>
</evidence>
<sequence length="63" mass="6391">MVMSRLLIAALAAAAAVTLAPTAAANPSHDVLCYTNPAFANGHSSICSDARNPLGDEPNVDVL</sequence>
<organism evidence="2 3">
    <name type="scientific">Mycolicibacterium goodii</name>
    <name type="common">Mycobacterium goodii</name>
    <dbReference type="NCBI Taxonomy" id="134601"/>
    <lineage>
        <taxon>Bacteria</taxon>
        <taxon>Bacillati</taxon>
        <taxon>Actinomycetota</taxon>
        <taxon>Actinomycetes</taxon>
        <taxon>Mycobacteriales</taxon>
        <taxon>Mycobacteriaceae</taxon>
        <taxon>Mycolicibacterium</taxon>
    </lineage>
</organism>
<accession>A0A0K0XEW3</accession>
<dbReference type="InterPro" id="IPR055751">
    <property type="entry name" value="DUF7327"/>
</dbReference>
<dbReference type="OrthoDB" id="4640946at2"/>